<dbReference type="Proteomes" id="UP000067626">
    <property type="component" value="Chromosome"/>
</dbReference>
<dbReference type="InterPro" id="IPR001940">
    <property type="entry name" value="Peptidase_S1C"/>
</dbReference>
<dbReference type="PANTHER" id="PTHR22939:SF129">
    <property type="entry name" value="SERINE PROTEASE HTRA2, MITOCHONDRIAL"/>
    <property type="match status" value="1"/>
</dbReference>
<evidence type="ECO:0000256" key="5">
    <source>
        <dbReference type="SAM" id="SignalP"/>
    </source>
</evidence>
<feature type="signal peptide" evidence="5">
    <location>
        <begin position="1"/>
        <end position="24"/>
    </location>
</feature>
<feature type="domain" description="PDZ" evidence="6">
    <location>
        <begin position="370"/>
        <end position="446"/>
    </location>
</feature>
<keyword evidence="3" id="KW-0378">Hydrolase</keyword>
<evidence type="ECO:0000313" key="8">
    <source>
        <dbReference type="Proteomes" id="UP000067626"/>
    </source>
</evidence>
<organism evidence="7 8">
    <name type="scientific">Chondromyces crocatus</name>
    <dbReference type="NCBI Taxonomy" id="52"/>
    <lineage>
        <taxon>Bacteria</taxon>
        <taxon>Pseudomonadati</taxon>
        <taxon>Myxococcota</taxon>
        <taxon>Polyangia</taxon>
        <taxon>Polyangiales</taxon>
        <taxon>Polyangiaceae</taxon>
        <taxon>Chondromyces</taxon>
    </lineage>
</organism>
<protein>
    <submittedName>
        <fullName evidence="7">Protease do</fullName>
    </submittedName>
</protein>
<dbReference type="SMART" id="SM00228">
    <property type="entry name" value="PDZ"/>
    <property type="match status" value="2"/>
</dbReference>
<reference evidence="7 8" key="1">
    <citation type="submission" date="2015-07" db="EMBL/GenBank/DDBJ databases">
        <title>Genome analysis of myxobacterium Chondromyces crocatus Cm c5 reveals a high potential for natural compound synthesis and the genetic basis for the loss of fruiting body formation.</title>
        <authorList>
            <person name="Zaburannyi N."/>
            <person name="Bunk B."/>
            <person name="Maier J."/>
            <person name="Overmann J."/>
            <person name="Mueller R."/>
        </authorList>
    </citation>
    <scope>NUCLEOTIDE SEQUENCE [LARGE SCALE GENOMIC DNA]</scope>
    <source>
        <strain evidence="7 8">Cm c5</strain>
    </source>
</reference>
<feature type="domain" description="PDZ" evidence="6">
    <location>
        <begin position="260"/>
        <end position="351"/>
    </location>
</feature>
<dbReference type="GO" id="GO:0004252">
    <property type="term" value="F:serine-type endopeptidase activity"/>
    <property type="evidence" value="ECO:0007669"/>
    <property type="project" value="InterPro"/>
</dbReference>
<gene>
    <name evidence="7" type="ORF">CMC5_008910</name>
</gene>
<dbReference type="InterPro" id="IPR009003">
    <property type="entry name" value="Peptidase_S1_PA"/>
</dbReference>
<dbReference type="EMBL" id="CP012159">
    <property type="protein sequence ID" value="AKT36770.1"/>
    <property type="molecule type" value="Genomic_DNA"/>
</dbReference>
<evidence type="ECO:0000256" key="4">
    <source>
        <dbReference type="SAM" id="MobiDB-lite"/>
    </source>
</evidence>
<dbReference type="Pfam" id="PF17820">
    <property type="entry name" value="PDZ_6"/>
    <property type="match status" value="1"/>
</dbReference>
<evidence type="ECO:0000313" key="7">
    <source>
        <dbReference type="EMBL" id="AKT36770.1"/>
    </source>
</evidence>
<evidence type="ECO:0000256" key="1">
    <source>
        <dbReference type="ARBA" id="ARBA00010541"/>
    </source>
</evidence>
<dbReference type="Gene3D" id="2.30.42.10">
    <property type="match status" value="2"/>
</dbReference>
<dbReference type="AlphaFoldDB" id="A0A0K1E7D0"/>
<dbReference type="SUPFAM" id="SSF50156">
    <property type="entry name" value="PDZ domain-like"/>
    <property type="match status" value="2"/>
</dbReference>
<comment type="similarity">
    <text evidence="1">Belongs to the peptidase S1C family.</text>
</comment>
<proteinExistence type="inferred from homology"/>
<dbReference type="PANTHER" id="PTHR22939">
    <property type="entry name" value="SERINE PROTEASE FAMILY S1C HTRA-RELATED"/>
    <property type="match status" value="1"/>
</dbReference>
<dbReference type="InterPro" id="IPR041489">
    <property type="entry name" value="PDZ_6"/>
</dbReference>
<feature type="region of interest" description="Disordered" evidence="4">
    <location>
        <begin position="25"/>
        <end position="46"/>
    </location>
</feature>
<dbReference type="PRINTS" id="PR00834">
    <property type="entry name" value="PROTEASES2C"/>
</dbReference>
<dbReference type="Pfam" id="PF13180">
    <property type="entry name" value="PDZ_2"/>
    <property type="match status" value="1"/>
</dbReference>
<keyword evidence="2 7" id="KW-0645">Protease</keyword>
<dbReference type="OrthoDB" id="9758917at2"/>
<dbReference type="KEGG" id="ccro:CMC5_008910"/>
<evidence type="ECO:0000259" key="6">
    <source>
        <dbReference type="PROSITE" id="PS50106"/>
    </source>
</evidence>
<dbReference type="Gene3D" id="2.40.10.120">
    <property type="match status" value="1"/>
</dbReference>
<dbReference type="InterPro" id="IPR036034">
    <property type="entry name" value="PDZ_sf"/>
</dbReference>
<feature type="chain" id="PRO_5005458981" evidence="5">
    <location>
        <begin position="25"/>
        <end position="466"/>
    </location>
</feature>
<keyword evidence="8" id="KW-1185">Reference proteome</keyword>
<evidence type="ECO:0000256" key="3">
    <source>
        <dbReference type="ARBA" id="ARBA00022801"/>
    </source>
</evidence>
<evidence type="ECO:0000256" key="2">
    <source>
        <dbReference type="ARBA" id="ARBA00022670"/>
    </source>
</evidence>
<dbReference type="InterPro" id="IPR001478">
    <property type="entry name" value="PDZ"/>
</dbReference>
<dbReference type="RefSeq" id="WP_050429234.1">
    <property type="nucleotide sequence ID" value="NZ_CP012159.1"/>
</dbReference>
<keyword evidence="5" id="KW-0732">Signal</keyword>
<dbReference type="Pfam" id="PF13365">
    <property type="entry name" value="Trypsin_2"/>
    <property type="match status" value="1"/>
</dbReference>
<dbReference type="SUPFAM" id="SSF50494">
    <property type="entry name" value="Trypsin-like serine proteases"/>
    <property type="match status" value="1"/>
</dbReference>
<dbReference type="PROSITE" id="PS50106">
    <property type="entry name" value="PDZ"/>
    <property type="match status" value="2"/>
</dbReference>
<dbReference type="STRING" id="52.CMC5_008910"/>
<sequence length="466" mass="48843">MTARRFVTSLAFLLPLAVPAPTLAQRAPERPAAPPPPLAAPTRSTVSGPLQDIRRLGDAFADVVDKVAPSVVQIEVAVGEDTSSPLRWFRGGGERRGVGSGVIYSSDGAILTNNHVIDGARAITVRLRDGRTFWARLVGRDPSTDLALLRIDARNLPAANFADSDAARVGSWVVAIGSPFGLGYTVTTGVLSAKGRGGVGINAVEDYLQTDASINPGNSGGPLVDLEGRVLGINTMIVSRGQGIGLAVPSIMARRVADLLLKTGRVDRTWIGVGLQDLTPEIAAEIPAAPSMGALINTVSPSGPASKANLNPGDIITAILGKPVRDAQDIIREVFLHDAGEVVTLDVFRGGKRYQTKVTLESRNEPAPPILPVQRAASQQPGLGLSVQEAADPRAPQGAKASVVRVRSVATDSPADRAGIRPGDIILEADGKPHPSATEVEAATRDGRLLLRIQRPGATFYTAVRR</sequence>
<accession>A0A0K1E7D0</accession>
<name>A0A0K1E7D0_CHOCO</name>
<dbReference type="GO" id="GO:0006508">
    <property type="term" value="P:proteolysis"/>
    <property type="evidence" value="ECO:0007669"/>
    <property type="project" value="UniProtKB-KW"/>
</dbReference>